<proteinExistence type="predicted"/>
<evidence type="ECO:0000313" key="2">
    <source>
        <dbReference type="EMBL" id="GIZ43442.1"/>
    </source>
</evidence>
<feature type="region of interest" description="Disordered" evidence="1">
    <location>
        <begin position="237"/>
        <end position="282"/>
    </location>
</feature>
<name>A0A9P3FGR4_9PEZI</name>
<keyword evidence="3" id="KW-1185">Reference proteome</keyword>
<evidence type="ECO:0000256" key="1">
    <source>
        <dbReference type="SAM" id="MobiDB-lite"/>
    </source>
</evidence>
<dbReference type="EMBL" id="BOLY01000004">
    <property type="protein sequence ID" value="GIZ43442.1"/>
    <property type="molecule type" value="Genomic_DNA"/>
</dbReference>
<dbReference type="OrthoDB" id="5415055at2759"/>
<reference evidence="2 3" key="1">
    <citation type="submission" date="2021-01" db="EMBL/GenBank/DDBJ databases">
        <title>Cercospora kikuchii MAFF 305040 whole genome shotgun sequence.</title>
        <authorList>
            <person name="Kashiwa T."/>
            <person name="Suzuki T."/>
        </authorList>
    </citation>
    <scope>NUCLEOTIDE SEQUENCE [LARGE SCALE GENOMIC DNA]</scope>
    <source>
        <strain evidence="2 3">MAFF 305040</strain>
    </source>
</reference>
<dbReference type="RefSeq" id="XP_044657929.1">
    <property type="nucleotide sequence ID" value="XM_044801994.1"/>
</dbReference>
<evidence type="ECO:0000313" key="3">
    <source>
        <dbReference type="Proteomes" id="UP000825890"/>
    </source>
</evidence>
<feature type="region of interest" description="Disordered" evidence="1">
    <location>
        <begin position="1"/>
        <end position="83"/>
    </location>
</feature>
<dbReference type="Proteomes" id="UP000825890">
    <property type="component" value="Unassembled WGS sequence"/>
</dbReference>
<accession>A0A9P3FGR4</accession>
<sequence length="515" mass="56050">MGRMKDSDDYITARAANPWTGLISPSPGTQTPRTPESPGHALNLRKNAVQQASPTHAVKRRPVLTKANEGRKVSGGNGRAGVNVNAQDRTTLGTTAGERQDDQLVHMPSAREPQPLAYPGYTAEQIEALEHYRDKARRVSSEGYDRRRFPSGQANVASTEDHEGAYANCSRFHDRSFTPYNACDEEPTILAPPTLTVRKRDNLNAKVSRILHRGQPAQDTAAPTAVADQVQVTAIVTPSSPQPSATYCPDNSIKAQGDDNDLHGRSPAAPRRSRKQYAQRSSAAADHKVCMDKCSAPRTTPDIACDTHVGCRSASALDDNSFAHDSTSSRCVFAGSESVPDLRHLPRVRLVKPELAAVPRAATAAASGRIGNRQCSLGCERDGQSGACVQRRVGSTGSVIRSTSLFENSSSLLSEGEKVDYLEQLLDYLLVFLRYLGSLQMPRLGLIELLQDSQVPTKDKVEALKAILSLAGHALAVCTLLAMLWKLGTSLLQFFEVVLWPFVLPLRMVKWILIR</sequence>
<organism evidence="2 3">
    <name type="scientific">Cercospora kikuchii</name>
    <dbReference type="NCBI Taxonomy" id="84275"/>
    <lineage>
        <taxon>Eukaryota</taxon>
        <taxon>Fungi</taxon>
        <taxon>Dikarya</taxon>
        <taxon>Ascomycota</taxon>
        <taxon>Pezizomycotina</taxon>
        <taxon>Dothideomycetes</taxon>
        <taxon>Dothideomycetidae</taxon>
        <taxon>Mycosphaerellales</taxon>
        <taxon>Mycosphaerellaceae</taxon>
        <taxon>Cercospora</taxon>
    </lineage>
</organism>
<comment type="caution">
    <text evidence="2">The sequence shown here is derived from an EMBL/GenBank/DDBJ whole genome shotgun (WGS) entry which is preliminary data.</text>
</comment>
<gene>
    <name evidence="2" type="ORF">CKM354_000667000</name>
</gene>
<dbReference type="AlphaFoldDB" id="A0A9P3FGR4"/>
<dbReference type="GeneID" id="68292245"/>
<protein>
    <submittedName>
        <fullName evidence="2">Uncharacterized protein</fullName>
    </submittedName>
</protein>